<protein>
    <recommendedName>
        <fullName evidence="2">HNH nuclease domain-containing protein</fullName>
    </recommendedName>
</protein>
<comment type="caution">
    <text evidence="3">The sequence shown here is derived from an EMBL/GenBank/DDBJ whole genome shotgun (WGS) entry which is preliminary data.</text>
</comment>
<feature type="region of interest" description="Disordered" evidence="1">
    <location>
        <begin position="319"/>
        <end position="397"/>
    </location>
</feature>
<proteinExistence type="predicted"/>
<dbReference type="AlphaFoldDB" id="A0AA39V1Y6"/>
<keyword evidence="4" id="KW-1185">Reference proteome</keyword>
<evidence type="ECO:0000259" key="2">
    <source>
        <dbReference type="Pfam" id="PF13391"/>
    </source>
</evidence>
<dbReference type="Pfam" id="PF13391">
    <property type="entry name" value="HNH_2"/>
    <property type="match status" value="1"/>
</dbReference>
<evidence type="ECO:0000313" key="3">
    <source>
        <dbReference type="EMBL" id="KAK0512848.1"/>
    </source>
</evidence>
<evidence type="ECO:0000256" key="1">
    <source>
        <dbReference type="SAM" id="MobiDB-lite"/>
    </source>
</evidence>
<feature type="region of interest" description="Disordered" evidence="1">
    <location>
        <begin position="259"/>
        <end position="305"/>
    </location>
</feature>
<dbReference type="EMBL" id="JAFEKC020000009">
    <property type="protein sequence ID" value="KAK0512848.1"/>
    <property type="molecule type" value="Genomic_DNA"/>
</dbReference>
<feature type="compositionally biased region" description="Low complexity" evidence="1">
    <location>
        <begin position="334"/>
        <end position="345"/>
    </location>
</feature>
<dbReference type="InterPro" id="IPR003615">
    <property type="entry name" value="HNH_nuc"/>
</dbReference>
<name>A0AA39V1Y6_9LECA</name>
<gene>
    <name evidence="3" type="ORF">JMJ35_004865</name>
</gene>
<accession>A0AA39V1Y6</accession>
<feature type="domain" description="HNH nuclease" evidence="2">
    <location>
        <begin position="104"/>
        <end position="172"/>
    </location>
</feature>
<evidence type="ECO:0000313" key="4">
    <source>
        <dbReference type="Proteomes" id="UP001166286"/>
    </source>
</evidence>
<organism evidence="3 4">
    <name type="scientific">Cladonia borealis</name>
    <dbReference type="NCBI Taxonomy" id="184061"/>
    <lineage>
        <taxon>Eukaryota</taxon>
        <taxon>Fungi</taxon>
        <taxon>Dikarya</taxon>
        <taxon>Ascomycota</taxon>
        <taxon>Pezizomycotina</taxon>
        <taxon>Lecanoromycetes</taxon>
        <taxon>OSLEUM clade</taxon>
        <taxon>Lecanoromycetidae</taxon>
        <taxon>Lecanorales</taxon>
        <taxon>Lecanorineae</taxon>
        <taxon>Cladoniaceae</taxon>
        <taxon>Cladonia</taxon>
    </lineage>
</organism>
<reference evidence="3" key="1">
    <citation type="submission" date="2023-03" db="EMBL/GenBank/DDBJ databases">
        <title>Complete genome of Cladonia borealis.</title>
        <authorList>
            <person name="Park H."/>
        </authorList>
    </citation>
    <scope>NUCLEOTIDE SEQUENCE</scope>
    <source>
        <strain evidence="3">ANT050790</strain>
    </source>
</reference>
<sequence>MPLRTKLVVQDPPDASSVSINPYHTVVFKHPGYQDDNSRLLTLPAYDDSNGGRDTTYPVVPAFGEWKFPHNNLPPSWPKVVPYLPSTTNSNITTALGLRDAFKCQISACEEGYEKAHFVPVKYSAWFHANDLVRYIFNSSWAGPRAVDDIHNMILLRADLHKAFDDIKFVFVPKKEIPGKIAYVLHMLSHSTELVKLYHNVQLQASDKLVPQFLLARLALSIFPMFEGFLLNPRISRKILTQDGIHEANPAECQSYTSYVGARSRPASPEKGSAASSPKRRRLDDLQEEEDHYTSSIHKNKRARLSIPTDEEAILNPACANNTQSNAPPTPCFQDQSGSSEQQEQTANALLDLMNPPAPSQPSTFLQSGDDDEANTSDSANSVYTPAEDPLDHDEEGRYLKIRTAALAAERERSDRDGVYKKELEWAQKELMRKECDPASIRKLYEICGFEIIE</sequence>
<dbReference type="Proteomes" id="UP001166286">
    <property type="component" value="Unassembled WGS sequence"/>
</dbReference>